<name>W9YK39_9EURO</name>
<gene>
    <name evidence="1" type="ORF">A1O3_01452</name>
</gene>
<dbReference type="AlphaFoldDB" id="W9YK39"/>
<sequence length="59" mass="6503">MAHVKLVIDVLLTHHGLDFEPTTVPMPWKQVPPREGKLCFGLIITDGCVDPQPPIARSS</sequence>
<evidence type="ECO:0000313" key="1">
    <source>
        <dbReference type="EMBL" id="EXJ92898.1"/>
    </source>
</evidence>
<dbReference type="HOGENOM" id="CLU_2960547_0_0_1"/>
<keyword evidence="2" id="KW-1185">Reference proteome</keyword>
<dbReference type="InterPro" id="IPR036928">
    <property type="entry name" value="AS_sf"/>
</dbReference>
<proteinExistence type="predicted"/>
<dbReference type="STRING" id="1182542.W9YK39"/>
<dbReference type="Proteomes" id="UP000019478">
    <property type="component" value="Unassembled WGS sequence"/>
</dbReference>
<dbReference type="Gene3D" id="3.90.1300.10">
    <property type="entry name" value="Amidase signature (AS) domain"/>
    <property type="match status" value="1"/>
</dbReference>
<comment type="caution">
    <text evidence="1">The sequence shown here is derived from an EMBL/GenBank/DDBJ whole genome shotgun (WGS) entry which is preliminary data.</text>
</comment>
<dbReference type="RefSeq" id="XP_007729788.1">
    <property type="nucleotide sequence ID" value="XM_007731598.1"/>
</dbReference>
<protein>
    <submittedName>
        <fullName evidence="1">Uncharacterized protein</fullName>
    </submittedName>
</protein>
<dbReference type="EMBL" id="AMGY01000001">
    <property type="protein sequence ID" value="EXJ92898.1"/>
    <property type="molecule type" value="Genomic_DNA"/>
</dbReference>
<reference evidence="1 2" key="1">
    <citation type="submission" date="2013-03" db="EMBL/GenBank/DDBJ databases">
        <title>The Genome Sequence of Capronia epimyces CBS 606.96.</title>
        <authorList>
            <consortium name="The Broad Institute Genomics Platform"/>
            <person name="Cuomo C."/>
            <person name="de Hoog S."/>
            <person name="Gorbushina A."/>
            <person name="Walker B."/>
            <person name="Young S.K."/>
            <person name="Zeng Q."/>
            <person name="Gargeya S."/>
            <person name="Fitzgerald M."/>
            <person name="Haas B."/>
            <person name="Abouelleil A."/>
            <person name="Allen A.W."/>
            <person name="Alvarado L."/>
            <person name="Arachchi H.M."/>
            <person name="Berlin A.M."/>
            <person name="Chapman S.B."/>
            <person name="Gainer-Dewar J."/>
            <person name="Goldberg J."/>
            <person name="Griggs A."/>
            <person name="Gujja S."/>
            <person name="Hansen M."/>
            <person name="Howarth C."/>
            <person name="Imamovic A."/>
            <person name="Ireland A."/>
            <person name="Larimer J."/>
            <person name="McCowan C."/>
            <person name="Murphy C."/>
            <person name="Pearson M."/>
            <person name="Poon T.W."/>
            <person name="Priest M."/>
            <person name="Roberts A."/>
            <person name="Saif S."/>
            <person name="Shea T."/>
            <person name="Sisk P."/>
            <person name="Sykes S."/>
            <person name="Wortman J."/>
            <person name="Nusbaum C."/>
            <person name="Birren B."/>
        </authorList>
    </citation>
    <scope>NUCLEOTIDE SEQUENCE [LARGE SCALE GENOMIC DNA]</scope>
    <source>
        <strain evidence="1 2">CBS 606.96</strain>
    </source>
</reference>
<organism evidence="1 2">
    <name type="scientific">Capronia epimyces CBS 606.96</name>
    <dbReference type="NCBI Taxonomy" id="1182542"/>
    <lineage>
        <taxon>Eukaryota</taxon>
        <taxon>Fungi</taxon>
        <taxon>Dikarya</taxon>
        <taxon>Ascomycota</taxon>
        <taxon>Pezizomycotina</taxon>
        <taxon>Eurotiomycetes</taxon>
        <taxon>Chaetothyriomycetidae</taxon>
        <taxon>Chaetothyriales</taxon>
        <taxon>Herpotrichiellaceae</taxon>
        <taxon>Capronia</taxon>
    </lineage>
</organism>
<evidence type="ECO:0000313" key="2">
    <source>
        <dbReference type="Proteomes" id="UP000019478"/>
    </source>
</evidence>
<dbReference type="GeneID" id="19165588"/>
<accession>W9YK39</accession>
<dbReference type="OrthoDB" id="6428749at2759"/>